<dbReference type="KEGG" id="mff:MFFC18_42090"/>
<keyword evidence="11" id="KW-1185">Reference proteome</keyword>
<dbReference type="PANTHER" id="PTHR32024:SF2">
    <property type="entry name" value="TRK SYSTEM POTASSIUM UPTAKE PROTEIN TRKG-RELATED"/>
    <property type="match status" value="1"/>
</dbReference>
<feature type="transmembrane region" description="Helical" evidence="9">
    <location>
        <begin position="83"/>
        <end position="104"/>
    </location>
</feature>
<evidence type="ECO:0000256" key="1">
    <source>
        <dbReference type="ARBA" id="ARBA00004651"/>
    </source>
</evidence>
<dbReference type="GO" id="GO:0005886">
    <property type="term" value="C:plasma membrane"/>
    <property type="evidence" value="ECO:0007669"/>
    <property type="project" value="UniProtKB-SubCell"/>
</dbReference>
<feature type="transmembrane region" description="Helical" evidence="9">
    <location>
        <begin position="599"/>
        <end position="620"/>
    </location>
</feature>
<keyword evidence="6 9" id="KW-1133">Transmembrane helix</keyword>
<comment type="subcellular location">
    <subcellularLocation>
        <location evidence="1">Cell membrane</location>
        <topology evidence="1">Multi-pass membrane protein</topology>
    </subcellularLocation>
</comment>
<evidence type="ECO:0000313" key="10">
    <source>
        <dbReference type="EMBL" id="QEG24291.1"/>
    </source>
</evidence>
<keyword evidence="5 9" id="KW-0812">Transmembrane</keyword>
<dbReference type="GO" id="GO:0008324">
    <property type="term" value="F:monoatomic cation transmembrane transporter activity"/>
    <property type="evidence" value="ECO:0007669"/>
    <property type="project" value="InterPro"/>
</dbReference>
<keyword evidence="3" id="KW-0813">Transport</keyword>
<proteinExistence type="inferred from homology"/>
<accession>A0A5B9PP10</accession>
<dbReference type="AlphaFoldDB" id="A0A5B9PP10"/>
<feature type="transmembrane region" description="Helical" evidence="9">
    <location>
        <begin position="49"/>
        <end position="71"/>
    </location>
</feature>
<reference evidence="10 11" key="1">
    <citation type="submission" date="2019-08" db="EMBL/GenBank/DDBJ databases">
        <title>Deep-cultivation of Planctomycetes and their phenomic and genomic characterization uncovers novel biology.</title>
        <authorList>
            <person name="Wiegand S."/>
            <person name="Jogler M."/>
            <person name="Boedeker C."/>
            <person name="Pinto D."/>
            <person name="Vollmers J."/>
            <person name="Rivas-Marin E."/>
            <person name="Kohn T."/>
            <person name="Peeters S.H."/>
            <person name="Heuer A."/>
            <person name="Rast P."/>
            <person name="Oberbeckmann S."/>
            <person name="Bunk B."/>
            <person name="Jeske O."/>
            <person name="Meyerdierks A."/>
            <person name="Storesund J.E."/>
            <person name="Kallscheuer N."/>
            <person name="Luecker S."/>
            <person name="Lage O.M."/>
            <person name="Pohl T."/>
            <person name="Merkel B.J."/>
            <person name="Hornburger P."/>
            <person name="Mueller R.-W."/>
            <person name="Bruemmer F."/>
            <person name="Labrenz M."/>
            <person name="Spormann A.M."/>
            <person name="Op den Camp H."/>
            <person name="Overmann J."/>
            <person name="Amann R."/>
            <person name="Jetten M.S.M."/>
            <person name="Mascher T."/>
            <person name="Medema M.H."/>
            <person name="Devos D.P."/>
            <person name="Kaster A.-K."/>
            <person name="Ovreas L."/>
            <person name="Rohde M."/>
            <person name="Galperin M.Y."/>
            <person name="Jogler C."/>
        </authorList>
    </citation>
    <scope>NUCLEOTIDE SEQUENCE [LARGE SCALE GENOMIC DNA]</scope>
    <source>
        <strain evidence="10 11">FC18</strain>
    </source>
</reference>
<dbReference type="InterPro" id="IPR003445">
    <property type="entry name" value="Cat_transpt"/>
</dbReference>
<feature type="transmembrane region" description="Helical" evidence="9">
    <location>
        <begin position="528"/>
        <end position="549"/>
    </location>
</feature>
<evidence type="ECO:0000256" key="9">
    <source>
        <dbReference type="SAM" id="Phobius"/>
    </source>
</evidence>
<dbReference type="PANTHER" id="PTHR32024">
    <property type="entry name" value="TRK SYSTEM POTASSIUM UPTAKE PROTEIN TRKG-RELATED"/>
    <property type="match status" value="1"/>
</dbReference>
<organism evidence="10 11">
    <name type="scientific">Mariniblastus fucicola</name>
    <dbReference type="NCBI Taxonomy" id="980251"/>
    <lineage>
        <taxon>Bacteria</taxon>
        <taxon>Pseudomonadati</taxon>
        <taxon>Planctomycetota</taxon>
        <taxon>Planctomycetia</taxon>
        <taxon>Pirellulales</taxon>
        <taxon>Pirellulaceae</taxon>
        <taxon>Mariniblastus</taxon>
    </lineage>
</organism>
<dbReference type="GO" id="GO:0030001">
    <property type="term" value="P:metal ion transport"/>
    <property type="evidence" value="ECO:0007669"/>
    <property type="project" value="UniProtKB-ARBA"/>
</dbReference>
<feature type="transmembrane region" description="Helical" evidence="9">
    <location>
        <begin position="9"/>
        <end position="29"/>
    </location>
</feature>
<evidence type="ECO:0000256" key="3">
    <source>
        <dbReference type="ARBA" id="ARBA00022448"/>
    </source>
</evidence>
<protein>
    <submittedName>
        <fullName evidence="10">Trk system potassium uptake protein TrkG</fullName>
    </submittedName>
</protein>
<comment type="similarity">
    <text evidence="2">Belongs to the TrkH potassium transport family.</text>
</comment>
<dbReference type="Pfam" id="PF02386">
    <property type="entry name" value="TrkH"/>
    <property type="match status" value="1"/>
</dbReference>
<feature type="transmembrane region" description="Helical" evidence="9">
    <location>
        <begin position="262"/>
        <end position="285"/>
    </location>
</feature>
<feature type="transmembrane region" description="Helical" evidence="9">
    <location>
        <begin position="466"/>
        <end position="487"/>
    </location>
</feature>
<name>A0A5B9PP10_9BACT</name>
<evidence type="ECO:0000313" key="11">
    <source>
        <dbReference type="Proteomes" id="UP000322214"/>
    </source>
</evidence>
<evidence type="ECO:0000256" key="2">
    <source>
        <dbReference type="ARBA" id="ARBA00009137"/>
    </source>
</evidence>
<feature type="transmembrane region" description="Helical" evidence="9">
    <location>
        <begin position="370"/>
        <end position="390"/>
    </location>
</feature>
<evidence type="ECO:0000256" key="6">
    <source>
        <dbReference type="ARBA" id="ARBA00022989"/>
    </source>
</evidence>
<feature type="transmembrane region" description="Helical" evidence="9">
    <location>
        <begin position="306"/>
        <end position="332"/>
    </location>
</feature>
<evidence type="ECO:0000256" key="4">
    <source>
        <dbReference type="ARBA" id="ARBA00022475"/>
    </source>
</evidence>
<gene>
    <name evidence="10" type="primary">trkG</name>
    <name evidence="10" type="ORF">MFFC18_42090</name>
</gene>
<dbReference type="RefSeq" id="WP_075083572.1">
    <property type="nucleotide sequence ID" value="NZ_CP042912.1"/>
</dbReference>
<keyword evidence="4" id="KW-1003">Cell membrane</keyword>
<dbReference type="Proteomes" id="UP000322214">
    <property type="component" value="Chromosome"/>
</dbReference>
<keyword evidence="8 9" id="KW-0472">Membrane</keyword>
<feature type="transmembrane region" description="Helical" evidence="9">
    <location>
        <begin position="434"/>
        <end position="454"/>
    </location>
</feature>
<evidence type="ECO:0000256" key="7">
    <source>
        <dbReference type="ARBA" id="ARBA00023065"/>
    </source>
</evidence>
<sequence length="627" mass="68219">MNVKLLCRLLGILASLIGSVMLLSLIWAVPSIGYHTDAVVEHTAWEAAGIRGLVLSSLISLAVGGLLFRFGRGADGKLFRKEAMAVVGLSWILATFLGALPYALSGTSRGPSMRFFDRGEQVEPLLLLSRHRTNVWSAWKESSGHSANEYAVLKAISNSSARGLSRKELVSRTGMSNAPGVFQQLKSKPGLGSYLIAPGEARNAPVDRAAHYRQRWMKMGLIDSMFESQSGFSTTGATVLNDLEDPYLVPHCILFWRSSTHFLGGLGIIALFVVILGQGSAGKSLMRAEMPGPTQESHNSKMQHTAWLFAATYTVLNIVLAIILFFLGMSVFDAICHAFATMATGGFSTYNASLGHFVADGVNGRTIEYVVMFFMLLAGTNFTLLLISVMGNPLQLLKDVEFKTYIGIITGVAIAIITMGLINDDQGFSSPEKAIRNGLFQVITIITTTGFGTADFDQWNHFSRGVLLVLMFVGGCAGSTGGGMKVIRYVLFVKILRIEIEEAYHPKIVRQLRIGDKPLEDQSLRRTIMVYFGLIAALFALGFLFVVLVEPDLTWGANADNKLIDSASAVASTLNNIGPGLGLVGPTQNYSSFCAINKVLFIGLMMLGRLEIFPIIVLFAPRFWRDQ</sequence>
<dbReference type="STRING" id="980251.GCA_001642875_00785"/>
<feature type="transmembrane region" description="Helical" evidence="9">
    <location>
        <begin position="338"/>
        <end position="358"/>
    </location>
</feature>
<evidence type="ECO:0000256" key="5">
    <source>
        <dbReference type="ARBA" id="ARBA00022692"/>
    </source>
</evidence>
<dbReference type="EMBL" id="CP042912">
    <property type="protein sequence ID" value="QEG24291.1"/>
    <property type="molecule type" value="Genomic_DNA"/>
</dbReference>
<keyword evidence="7" id="KW-0406">Ion transport</keyword>
<feature type="transmembrane region" description="Helical" evidence="9">
    <location>
        <begin position="402"/>
        <end position="422"/>
    </location>
</feature>
<evidence type="ECO:0000256" key="8">
    <source>
        <dbReference type="ARBA" id="ARBA00023136"/>
    </source>
</evidence>